<evidence type="ECO:0000256" key="5">
    <source>
        <dbReference type="ARBA" id="ARBA00023306"/>
    </source>
</evidence>
<dbReference type="InterPro" id="IPR033010">
    <property type="entry name" value="Cdc20/Fizzy"/>
</dbReference>
<dbReference type="InterPro" id="IPR036322">
    <property type="entry name" value="WD40_repeat_dom_sf"/>
</dbReference>
<comment type="caution">
    <text evidence="7">The sequence shown here is derived from an EMBL/GenBank/DDBJ whole genome shotgun (WGS) entry which is preliminary data.</text>
</comment>
<feature type="region of interest" description="Disordered" evidence="6">
    <location>
        <begin position="1"/>
        <end position="20"/>
    </location>
</feature>
<keyword evidence="2" id="KW-0132">Cell division</keyword>
<dbReference type="InterPro" id="IPR015943">
    <property type="entry name" value="WD40/YVTN_repeat-like_dom_sf"/>
</dbReference>
<dbReference type="InterPro" id="IPR001680">
    <property type="entry name" value="WD40_rpt"/>
</dbReference>
<evidence type="ECO:0000256" key="4">
    <source>
        <dbReference type="ARBA" id="ARBA00022776"/>
    </source>
</evidence>
<dbReference type="PANTHER" id="PTHR19918">
    <property type="entry name" value="CELL DIVISION CYCLE 20 CDC20 FIZZY -RELATED"/>
    <property type="match status" value="1"/>
</dbReference>
<keyword evidence="8" id="KW-1185">Reference proteome</keyword>
<evidence type="ECO:0000313" key="7">
    <source>
        <dbReference type="EMBL" id="OBA27381.1"/>
    </source>
</evidence>
<evidence type="ECO:0000256" key="1">
    <source>
        <dbReference type="ARBA" id="ARBA00022574"/>
    </source>
</evidence>
<reference evidence="8" key="1">
    <citation type="journal article" date="2016" name="Proc. Natl. Acad. Sci. U.S.A.">
        <title>Comparative genomics of biotechnologically important yeasts.</title>
        <authorList>
            <person name="Riley R."/>
            <person name="Haridas S."/>
            <person name="Wolfe K.H."/>
            <person name="Lopes M.R."/>
            <person name="Hittinger C.T."/>
            <person name="Goeker M."/>
            <person name="Salamov A.A."/>
            <person name="Wisecaver J.H."/>
            <person name="Long T.M."/>
            <person name="Calvey C.H."/>
            <person name="Aerts A.L."/>
            <person name="Barry K.W."/>
            <person name="Choi C."/>
            <person name="Clum A."/>
            <person name="Coughlan A.Y."/>
            <person name="Deshpande S."/>
            <person name="Douglass A.P."/>
            <person name="Hanson S.J."/>
            <person name="Klenk H.-P."/>
            <person name="LaButti K.M."/>
            <person name="Lapidus A."/>
            <person name="Lindquist E.A."/>
            <person name="Lipzen A.M."/>
            <person name="Meier-Kolthoff J.P."/>
            <person name="Ohm R.A."/>
            <person name="Otillar R.P."/>
            <person name="Pangilinan J.L."/>
            <person name="Peng Y."/>
            <person name="Rokas A."/>
            <person name="Rosa C.A."/>
            <person name="Scheuner C."/>
            <person name="Sibirny A.A."/>
            <person name="Slot J.C."/>
            <person name="Stielow J.B."/>
            <person name="Sun H."/>
            <person name="Kurtzman C.P."/>
            <person name="Blackwell M."/>
            <person name="Grigoriev I.V."/>
            <person name="Jeffries T.W."/>
        </authorList>
    </citation>
    <scope>NUCLEOTIDE SEQUENCE [LARGE SCALE GENOMIC DNA]</scope>
    <source>
        <strain evidence="8">NRRL Y-1626</strain>
    </source>
</reference>
<protein>
    <submittedName>
        <fullName evidence="7">WD40 repeat-like protein</fullName>
    </submittedName>
</protein>
<keyword evidence="3" id="KW-0677">Repeat</keyword>
<sequence>MNRNKNVDSNKENEPPLENTKENVFFKKHQSLNTSSMYKNNGLKPLSSLTNSPIRNITPLNTKINTLKKRELTSPKRQSALTPNIVDFDYDDLDRFSVMKKRSSVVNFTTTRNGSVVKPSINTQMIRKTSSPLNKNKTSLLKNFNSVYSHKYTLENEMLQQNSSLDSESLFTDSNENNIYKIKANDSPEKQIQIINEKIFKEQIKRICQDSSINNNALSSTNRQQQKSNTNSPEKIIQEIYDCNSPMKSPVRSPIKSPTKDLQTEAITNNDDILMSYLKPHIQLKKISKIPQRILDAPNFNTDITLTQIAWSAKNVLAVVLGNVVYLWNETSNKTIILQQNRDKKIVSNICWCSDAIHLLIAYADGRMELFDTIQKSKKREIISVLDFKIITADWYDSILVIGSSNGTVTIHDVSKKNHLLEKIQIDSEDNEMFISKVLFNYSYNIVVVGCSDGQLRFYDFEKTEKLTLCFSDTNHHEESMIKAMQFNPIYPNILATGSFKNNFGYMNFYDLRRNKFLKKIETGVEITSINWNYDSSNDQFEIAITCGSPNNSIAIYDYNSGFKIAEIHNAHTEKIITGTMNNVNEVIATISAQENLSFFKIFDNQKKKNTSAIKKNQSTSNLRKPENKETLNIAQEKQIHSFESPSKNLTIR</sequence>
<dbReference type="AlphaFoldDB" id="A0A1B7TF76"/>
<dbReference type="GO" id="GO:1990757">
    <property type="term" value="F:ubiquitin ligase activator activity"/>
    <property type="evidence" value="ECO:0007669"/>
    <property type="project" value="TreeGrafter"/>
</dbReference>
<dbReference type="EMBL" id="LXPE01000009">
    <property type="protein sequence ID" value="OBA27381.1"/>
    <property type="molecule type" value="Genomic_DNA"/>
</dbReference>
<organism evidence="7 8">
    <name type="scientific">Hanseniaspora valbyensis NRRL Y-1626</name>
    <dbReference type="NCBI Taxonomy" id="766949"/>
    <lineage>
        <taxon>Eukaryota</taxon>
        <taxon>Fungi</taxon>
        <taxon>Dikarya</taxon>
        <taxon>Ascomycota</taxon>
        <taxon>Saccharomycotina</taxon>
        <taxon>Saccharomycetes</taxon>
        <taxon>Saccharomycodales</taxon>
        <taxon>Saccharomycodaceae</taxon>
        <taxon>Hanseniaspora</taxon>
    </lineage>
</organism>
<keyword evidence="1" id="KW-0853">WD repeat</keyword>
<dbReference type="Proteomes" id="UP000092321">
    <property type="component" value="Unassembled WGS sequence"/>
</dbReference>
<keyword evidence="5" id="KW-0131">Cell cycle</keyword>
<dbReference type="PANTHER" id="PTHR19918:SF8">
    <property type="entry name" value="FI02843P"/>
    <property type="match status" value="1"/>
</dbReference>
<dbReference type="SMART" id="SM00320">
    <property type="entry name" value="WD40"/>
    <property type="match status" value="6"/>
</dbReference>
<evidence type="ECO:0000256" key="3">
    <source>
        <dbReference type="ARBA" id="ARBA00022737"/>
    </source>
</evidence>
<dbReference type="GO" id="GO:0051301">
    <property type="term" value="P:cell division"/>
    <property type="evidence" value="ECO:0007669"/>
    <property type="project" value="UniProtKB-KW"/>
</dbReference>
<dbReference type="GO" id="GO:0010997">
    <property type="term" value="F:anaphase-promoting complex binding"/>
    <property type="evidence" value="ECO:0007669"/>
    <property type="project" value="InterPro"/>
</dbReference>
<proteinExistence type="predicted"/>
<dbReference type="GO" id="GO:0005680">
    <property type="term" value="C:anaphase-promoting complex"/>
    <property type="evidence" value="ECO:0007669"/>
    <property type="project" value="TreeGrafter"/>
</dbReference>
<dbReference type="Gene3D" id="2.130.10.10">
    <property type="entry name" value="YVTN repeat-like/Quinoprotein amine dehydrogenase"/>
    <property type="match status" value="1"/>
</dbReference>
<name>A0A1B7TF76_9ASCO</name>
<dbReference type="OrthoDB" id="10263272at2759"/>
<keyword evidence="4" id="KW-0498">Mitosis</keyword>
<gene>
    <name evidence="7" type="ORF">HANVADRAFT_55809</name>
</gene>
<evidence type="ECO:0000256" key="2">
    <source>
        <dbReference type="ARBA" id="ARBA00022618"/>
    </source>
</evidence>
<evidence type="ECO:0000313" key="8">
    <source>
        <dbReference type="Proteomes" id="UP000092321"/>
    </source>
</evidence>
<dbReference type="SUPFAM" id="SSF50978">
    <property type="entry name" value="WD40 repeat-like"/>
    <property type="match status" value="1"/>
</dbReference>
<dbReference type="GO" id="GO:1905786">
    <property type="term" value="P:positive regulation of anaphase-promoting complex-dependent catabolic process"/>
    <property type="evidence" value="ECO:0007669"/>
    <property type="project" value="TreeGrafter"/>
</dbReference>
<dbReference type="GO" id="GO:0031145">
    <property type="term" value="P:anaphase-promoting complex-dependent catabolic process"/>
    <property type="evidence" value="ECO:0007669"/>
    <property type="project" value="TreeGrafter"/>
</dbReference>
<accession>A0A1B7TF76</accession>
<evidence type="ECO:0000256" key="6">
    <source>
        <dbReference type="SAM" id="MobiDB-lite"/>
    </source>
</evidence>